<evidence type="ECO:0000313" key="2">
    <source>
        <dbReference type="Proteomes" id="UP000076021"/>
    </source>
</evidence>
<evidence type="ECO:0000313" key="1">
    <source>
        <dbReference type="EMBL" id="AMX00379.1"/>
    </source>
</evidence>
<organism evidence="1 2">
    <name type="scientific">Rummeliibacillus stabekisii</name>
    <dbReference type="NCBI Taxonomy" id="241244"/>
    <lineage>
        <taxon>Bacteria</taxon>
        <taxon>Bacillati</taxon>
        <taxon>Bacillota</taxon>
        <taxon>Bacilli</taxon>
        <taxon>Bacillales</taxon>
        <taxon>Caryophanaceae</taxon>
        <taxon>Rummeliibacillus</taxon>
    </lineage>
</organism>
<dbReference type="RefSeq" id="WP_066790688.1">
    <property type="nucleotide sequence ID" value="NZ_CP014806.1"/>
</dbReference>
<proteinExistence type="predicted"/>
<dbReference type="Proteomes" id="UP000076021">
    <property type="component" value="Chromosome"/>
</dbReference>
<keyword evidence="2" id="KW-1185">Reference proteome</keyword>
<reference evidence="1 2" key="1">
    <citation type="journal article" date="2016" name="Genome Announc.">
        <title>Whole-Genome Sequence of Rummeliibacillus stabekisii Strain PP9 Isolated from Antarctic Soil.</title>
        <authorList>
            <person name="da Mota F.F."/>
            <person name="Vollu R.E."/>
            <person name="Jurelevicius D."/>
            <person name="Seldin L."/>
        </authorList>
    </citation>
    <scope>NUCLEOTIDE SEQUENCE [LARGE SCALE GENOMIC DNA]</scope>
    <source>
        <strain evidence="1 2">PP9</strain>
    </source>
</reference>
<reference evidence="2" key="2">
    <citation type="submission" date="2016-03" db="EMBL/GenBank/DDBJ databases">
        <authorList>
            <person name="Ploux O."/>
        </authorList>
    </citation>
    <scope>NUCLEOTIDE SEQUENCE [LARGE SCALE GENOMIC DNA]</scope>
    <source>
        <strain evidence="2">PP9</strain>
    </source>
</reference>
<dbReference type="OrthoDB" id="2843140at2"/>
<dbReference type="AlphaFoldDB" id="A0A143HF65"/>
<dbReference type="KEGG" id="rst:ATY39_13725"/>
<protein>
    <submittedName>
        <fullName evidence="1">Uncharacterized protein</fullName>
    </submittedName>
</protein>
<accession>A0A143HF65</accession>
<name>A0A143HF65_9BACL</name>
<gene>
    <name evidence="1" type="ORF">ATY39_13725</name>
</gene>
<sequence>MRLQRNREYDPEDGRYKDVYSFTNRRTFAPINTFSHEIIEEVFDFAYGMSFGREGHHRNHRTGGNNRRRNGEIFADTFQGKLAEFALWEVFNDNGILVPMPDLEMYDEGVWDSSDFEYMGRKIAVKSTKSFGQLLLLEAEDWNEEGLYIPNLNTDNELYHYFVLVRLEPYTADILRGNRLYFNDTCDRNTLKELIMAQEFTYDIPGYMTRNNLVQLIERDYFIPQGAYLNRIGRNNRMDAGNYYMQAGNLHHIDGLIERLRALE</sequence>
<dbReference type="EMBL" id="CP014806">
    <property type="protein sequence ID" value="AMX00379.1"/>
    <property type="molecule type" value="Genomic_DNA"/>
</dbReference>